<organism evidence="2 3">
    <name type="scientific">Ferruginivarius sediminum</name>
    <dbReference type="NCBI Taxonomy" id="2661937"/>
    <lineage>
        <taxon>Bacteria</taxon>
        <taxon>Pseudomonadati</taxon>
        <taxon>Pseudomonadota</taxon>
        <taxon>Alphaproteobacteria</taxon>
        <taxon>Rhodospirillales</taxon>
        <taxon>Rhodospirillaceae</taxon>
        <taxon>Ferruginivarius</taxon>
    </lineage>
</organism>
<dbReference type="Proteomes" id="UP000253941">
    <property type="component" value="Unassembled WGS sequence"/>
</dbReference>
<dbReference type="EMBL" id="QPMH01000016">
    <property type="protein sequence ID" value="RDD61016.1"/>
    <property type="molecule type" value="Genomic_DNA"/>
</dbReference>
<sequence length="94" mass="10461">MSRLQLTDQAVAAAKGKDRHLEVLWDTDLYGFGCRVSPEGPATYFVYYRTKSADRRVVKDIASAGAVSCEQARRIASDLIGRNAPRQFARRAVN</sequence>
<evidence type="ECO:0000313" key="2">
    <source>
        <dbReference type="EMBL" id="RDD61016.1"/>
    </source>
</evidence>
<comment type="caution">
    <text evidence="2">The sequence shown here is derived from an EMBL/GenBank/DDBJ whole genome shotgun (WGS) entry which is preliminary data.</text>
</comment>
<gene>
    <name evidence="2" type="ORF">DRB17_14920</name>
</gene>
<accession>A0A369TDL8</accession>
<feature type="domain" description="Integrase DNA-binding" evidence="1">
    <location>
        <begin position="6"/>
        <end position="80"/>
    </location>
</feature>
<evidence type="ECO:0000313" key="3">
    <source>
        <dbReference type="Proteomes" id="UP000253941"/>
    </source>
</evidence>
<dbReference type="Pfam" id="PF13356">
    <property type="entry name" value="Arm-DNA-bind_3"/>
    <property type="match status" value="1"/>
</dbReference>
<proteinExistence type="predicted"/>
<name>A0A369TDL8_9PROT</name>
<dbReference type="InterPro" id="IPR025166">
    <property type="entry name" value="Integrase_DNA_bind_dom"/>
</dbReference>
<keyword evidence="3" id="KW-1185">Reference proteome</keyword>
<protein>
    <submittedName>
        <fullName evidence="2">DUF4102 domain-containing protein</fullName>
    </submittedName>
</protein>
<dbReference type="InterPro" id="IPR038488">
    <property type="entry name" value="Integrase_DNA-bd_sf"/>
</dbReference>
<dbReference type="AlphaFoldDB" id="A0A369TDL8"/>
<dbReference type="Gene3D" id="3.30.160.390">
    <property type="entry name" value="Integrase, DNA-binding domain"/>
    <property type="match status" value="1"/>
</dbReference>
<dbReference type="RefSeq" id="WP_114583019.1">
    <property type="nucleotide sequence ID" value="NZ_QPMH01000016.1"/>
</dbReference>
<reference evidence="2 3" key="1">
    <citation type="submission" date="2018-07" db="EMBL/GenBank/DDBJ databases">
        <title>Venubactetium sediminum gen. nov., sp. nov., isolated from a marine solar saltern.</title>
        <authorList>
            <person name="Wang S."/>
        </authorList>
    </citation>
    <scope>NUCLEOTIDE SEQUENCE [LARGE SCALE GENOMIC DNA]</scope>
    <source>
        <strain evidence="2 3">WD2A32</strain>
    </source>
</reference>
<evidence type="ECO:0000259" key="1">
    <source>
        <dbReference type="Pfam" id="PF13356"/>
    </source>
</evidence>